<organism evidence="1 2">
    <name type="scientific">Dreissena polymorpha</name>
    <name type="common">Zebra mussel</name>
    <name type="synonym">Mytilus polymorpha</name>
    <dbReference type="NCBI Taxonomy" id="45954"/>
    <lineage>
        <taxon>Eukaryota</taxon>
        <taxon>Metazoa</taxon>
        <taxon>Spiralia</taxon>
        <taxon>Lophotrochozoa</taxon>
        <taxon>Mollusca</taxon>
        <taxon>Bivalvia</taxon>
        <taxon>Autobranchia</taxon>
        <taxon>Heteroconchia</taxon>
        <taxon>Euheterodonta</taxon>
        <taxon>Imparidentia</taxon>
        <taxon>Neoheterodontei</taxon>
        <taxon>Myida</taxon>
        <taxon>Dreissenoidea</taxon>
        <taxon>Dreissenidae</taxon>
        <taxon>Dreissena</taxon>
    </lineage>
</organism>
<name>A0A9D4R764_DREPO</name>
<gene>
    <name evidence="1" type="ORF">DPMN_099362</name>
</gene>
<dbReference type="AlphaFoldDB" id="A0A9D4R764"/>
<proteinExistence type="predicted"/>
<evidence type="ECO:0000313" key="2">
    <source>
        <dbReference type="Proteomes" id="UP000828390"/>
    </source>
</evidence>
<accession>A0A9D4R764</accession>
<reference evidence="1" key="2">
    <citation type="submission" date="2020-11" db="EMBL/GenBank/DDBJ databases">
        <authorList>
            <person name="McCartney M.A."/>
            <person name="Auch B."/>
            <person name="Kono T."/>
            <person name="Mallez S."/>
            <person name="Becker A."/>
            <person name="Gohl D.M."/>
            <person name="Silverstein K.A.T."/>
            <person name="Koren S."/>
            <person name="Bechman K.B."/>
            <person name="Herman A."/>
            <person name="Abrahante J.E."/>
            <person name="Garbe J."/>
        </authorList>
    </citation>
    <scope>NUCLEOTIDE SEQUENCE</scope>
    <source>
        <strain evidence="1">Duluth1</strain>
        <tissue evidence="1">Whole animal</tissue>
    </source>
</reference>
<sequence>MKGCVSSGSVQLVSRGARSSVLGSPKGSVWQEEDTVVNTTGVRSEDFGGTFSGSLKSETSNFTIGPY</sequence>
<reference evidence="1" key="1">
    <citation type="journal article" date="2019" name="bioRxiv">
        <title>The Genome of the Zebra Mussel, Dreissena polymorpha: A Resource for Invasive Species Research.</title>
        <authorList>
            <person name="McCartney M.A."/>
            <person name="Auch B."/>
            <person name="Kono T."/>
            <person name="Mallez S."/>
            <person name="Zhang Y."/>
            <person name="Obille A."/>
            <person name="Becker A."/>
            <person name="Abrahante J.E."/>
            <person name="Garbe J."/>
            <person name="Badalamenti J.P."/>
            <person name="Herman A."/>
            <person name="Mangelson H."/>
            <person name="Liachko I."/>
            <person name="Sullivan S."/>
            <person name="Sone E.D."/>
            <person name="Koren S."/>
            <person name="Silverstein K.A.T."/>
            <person name="Beckman K.B."/>
            <person name="Gohl D.M."/>
        </authorList>
    </citation>
    <scope>NUCLEOTIDE SEQUENCE</scope>
    <source>
        <strain evidence="1">Duluth1</strain>
        <tissue evidence="1">Whole animal</tissue>
    </source>
</reference>
<protein>
    <submittedName>
        <fullName evidence="1">Uncharacterized protein</fullName>
    </submittedName>
</protein>
<dbReference type="Proteomes" id="UP000828390">
    <property type="component" value="Unassembled WGS sequence"/>
</dbReference>
<keyword evidence="2" id="KW-1185">Reference proteome</keyword>
<evidence type="ECO:0000313" key="1">
    <source>
        <dbReference type="EMBL" id="KAH3856768.1"/>
    </source>
</evidence>
<dbReference type="EMBL" id="JAIWYP010000003">
    <property type="protein sequence ID" value="KAH3856768.1"/>
    <property type="molecule type" value="Genomic_DNA"/>
</dbReference>
<comment type="caution">
    <text evidence="1">The sequence shown here is derived from an EMBL/GenBank/DDBJ whole genome shotgun (WGS) entry which is preliminary data.</text>
</comment>